<keyword evidence="1" id="KW-0479">Metal-binding</keyword>
<dbReference type="Proteomes" id="UP000055024">
    <property type="component" value="Unassembled WGS sequence"/>
</dbReference>
<proteinExistence type="inferred from homology"/>
<evidence type="ECO:0000313" key="3">
    <source>
        <dbReference type="EMBL" id="KRZ02101.1"/>
    </source>
</evidence>
<organism evidence="3 4">
    <name type="scientific">Trichinella zimbabwensis</name>
    <dbReference type="NCBI Taxonomy" id="268475"/>
    <lineage>
        <taxon>Eukaryota</taxon>
        <taxon>Metazoa</taxon>
        <taxon>Ecdysozoa</taxon>
        <taxon>Nematoda</taxon>
        <taxon>Enoplea</taxon>
        <taxon>Dorylaimia</taxon>
        <taxon>Trichinellida</taxon>
        <taxon>Trichinellidae</taxon>
        <taxon>Trichinella</taxon>
    </lineage>
</organism>
<name>A0A0V1GVS3_9BILA</name>
<dbReference type="AlphaFoldDB" id="A0A0V1GVS3"/>
<comment type="caution">
    <text evidence="3">The sequence shown here is derived from an EMBL/GenBank/DDBJ whole genome shotgun (WGS) entry which is preliminary data.</text>
</comment>
<evidence type="ECO:0000259" key="2">
    <source>
        <dbReference type="PROSITE" id="PS01033"/>
    </source>
</evidence>
<dbReference type="Pfam" id="PF00042">
    <property type="entry name" value="Globin"/>
    <property type="match status" value="1"/>
</dbReference>
<dbReference type="GO" id="GO:0019825">
    <property type="term" value="F:oxygen binding"/>
    <property type="evidence" value="ECO:0007669"/>
    <property type="project" value="InterPro"/>
</dbReference>
<reference evidence="3 4" key="1">
    <citation type="submission" date="2015-01" db="EMBL/GenBank/DDBJ databases">
        <title>Evolution of Trichinella species and genotypes.</title>
        <authorList>
            <person name="Korhonen P.K."/>
            <person name="Edoardo P."/>
            <person name="Giuseppe L.R."/>
            <person name="Gasser R.B."/>
        </authorList>
    </citation>
    <scope>NUCLEOTIDE SEQUENCE [LARGE SCALE GENOMIC DNA]</scope>
    <source>
        <strain evidence="3">ISS1029</strain>
    </source>
</reference>
<accession>A0A0V1GVS3</accession>
<dbReference type="InterPro" id="IPR012292">
    <property type="entry name" value="Globin/Proto"/>
</dbReference>
<keyword evidence="4" id="KW-1185">Reference proteome</keyword>
<comment type="similarity">
    <text evidence="1">Belongs to the globin family.</text>
</comment>
<feature type="domain" description="Globin" evidence="2">
    <location>
        <begin position="14"/>
        <end position="159"/>
    </location>
</feature>
<evidence type="ECO:0000313" key="4">
    <source>
        <dbReference type="Proteomes" id="UP000055024"/>
    </source>
</evidence>
<keyword evidence="1" id="KW-0561">Oxygen transport</keyword>
<dbReference type="GO" id="GO:0005344">
    <property type="term" value="F:oxygen carrier activity"/>
    <property type="evidence" value="ECO:0007669"/>
    <property type="project" value="UniProtKB-KW"/>
</dbReference>
<dbReference type="Gene3D" id="1.10.490.10">
    <property type="entry name" value="Globins"/>
    <property type="match status" value="1"/>
</dbReference>
<dbReference type="InterPro" id="IPR000971">
    <property type="entry name" value="Globin"/>
</dbReference>
<dbReference type="PROSITE" id="PS01033">
    <property type="entry name" value="GLOBIN"/>
    <property type="match status" value="1"/>
</dbReference>
<dbReference type="CDD" id="cd01040">
    <property type="entry name" value="Mb-like"/>
    <property type="match status" value="1"/>
</dbReference>
<keyword evidence="1" id="KW-0349">Heme</keyword>
<keyword evidence="1" id="KW-0408">Iron</keyword>
<dbReference type="InterPro" id="IPR044399">
    <property type="entry name" value="Mb-like_M"/>
</dbReference>
<dbReference type="OrthoDB" id="5810669at2759"/>
<dbReference type="GO" id="GO:0020037">
    <property type="term" value="F:heme binding"/>
    <property type="evidence" value="ECO:0007669"/>
    <property type="project" value="InterPro"/>
</dbReference>
<dbReference type="InterPro" id="IPR009050">
    <property type="entry name" value="Globin-like_sf"/>
</dbReference>
<keyword evidence="1" id="KW-0813">Transport</keyword>
<sequence length="159" mass="18104">LCSTLSKLFPLIPNSNNKQRNSMSILKQHLNKVPPNATNGGIFYKNFFMNVPPSYTKFFGYDHINPAEVPSNPKFQKLGEDFLKQMNIFVDKVGKEEDLKNEVKKLVVGHKAFKVGVNEFKNAGPAFMKFMEAQAGMSAEQKKAWEDFFTKFIELASLF</sequence>
<protein>
    <submittedName>
        <fullName evidence="3">Myoglobin</fullName>
    </submittedName>
</protein>
<dbReference type="SUPFAM" id="SSF46458">
    <property type="entry name" value="Globin-like"/>
    <property type="match status" value="1"/>
</dbReference>
<dbReference type="EMBL" id="JYDP01000243">
    <property type="protein sequence ID" value="KRZ02101.1"/>
    <property type="molecule type" value="Genomic_DNA"/>
</dbReference>
<gene>
    <name evidence="3" type="primary">GLBB</name>
    <name evidence="3" type="ORF">T11_13135</name>
</gene>
<feature type="non-terminal residue" evidence="3">
    <location>
        <position position="1"/>
    </location>
</feature>
<evidence type="ECO:0000256" key="1">
    <source>
        <dbReference type="RuleBase" id="RU000356"/>
    </source>
</evidence>